<name>A0AAD8WQU1_LOLMU</name>
<sequence length="99" mass="10645">MPLVWAARIRIAAGAARGLAFIHHASRRGGSGSFKLAHDNIKSTNIFIGRYGEARLADCGLAQLSGSSSSSAHAMVSWGRWSGAWPFEEDGYDMRAPCH</sequence>
<gene>
    <name evidence="4" type="ORF">QYE76_056734</name>
</gene>
<comment type="caution">
    <text evidence="4">The sequence shown here is derived from an EMBL/GenBank/DDBJ whole genome shotgun (WGS) entry which is preliminary data.</text>
</comment>
<keyword evidence="1" id="KW-0547">Nucleotide-binding</keyword>
<organism evidence="4 5">
    <name type="scientific">Lolium multiflorum</name>
    <name type="common">Italian ryegrass</name>
    <name type="synonym">Lolium perenne subsp. multiflorum</name>
    <dbReference type="NCBI Taxonomy" id="4521"/>
    <lineage>
        <taxon>Eukaryota</taxon>
        <taxon>Viridiplantae</taxon>
        <taxon>Streptophyta</taxon>
        <taxon>Embryophyta</taxon>
        <taxon>Tracheophyta</taxon>
        <taxon>Spermatophyta</taxon>
        <taxon>Magnoliopsida</taxon>
        <taxon>Liliopsida</taxon>
        <taxon>Poales</taxon>
        <taxon>Poaceae</taxon>
        <taxon>BOP clade</taxon>
        <taxon>Pooideae</taxon>
        <taxon>Poodae</taxon>
        <taxon>Poeae</taxon>
        <taxon>Poeae Chloroplast Group 2 (Poeae type)</taxon>
        <taxon>Loliodinae</taxon>
        <taxon>Loliinae</taxon>
        <taxon>Lolium</taxon>
    </lineage>
</organism>
<dbReference type="Gene3D" id="1.10.510.10">
    <property type="entry name" value="Transferase(Phosphotransferase) domain 1"/>
    <property type="match status" value="1"/>
</dbReference>
<accession>A0AAD8WQU1</accession>
<evidence type="ECO:0000256" key="2">
    <source>
        <dbReference type="ARBA" id="ARBA00022840"/>
    </source>
</evidence>
<dbReference type="PROSITE" id="PS50011">
    <property type="entry name" value="PROTEIN_KINASE_DOM"/>
    <property type="match status" value="1"/>
</dbReference>
<keyword evidence="5" id="KW-1185">Reference proteome</keyword>
<dbReference type="PANTHER" id="PTHR27001">
    <property type="entry name" value="OS01G0253100 PROTEIN"/>
    <property type="match status" value="1"/>
</dbReference>
<dbReference type="SUPFAM" id="SSF56112">
    <property type="entry name" value="Protein kinase-like (PK-like)"/>
    <property type="match status" value="1"/>
</dbReference>
<dbReference type="AlphaFoldDB" id="A0AAD8WQU1"/>
<dbReference type="Proteomes" id="UP001231189">
    <property type="component" value="Unassembled WGS sequence"/>
</dbReference>
<evidence type="ECO:0000256" key="1">
    <source>
        <dbReference type="ARBA" id="ARBA00022741"/>
    </source>
</evidence>
<evidence type="ECO:0000313" key="5">
    <source>
        <dbReference type="Proteomes" id="UP001231189"/>
    </source>
</evidence>
<protein>
    <recommendedName>
        <fullName evidence="3">Protein kinase domain-containing protein</fullName>
    </recommendedName>
</protein>
<dbReference type="InterPro" id="IPR011009">
    <property type="entry name" value="Kinase-like_dom_sf"/>
</dbReference>
<evidence type="ECO:0000259" key="3">
    <source>
        <dbReference type="PROSITE" id="PS50011"/>
    </source>
</evidence>
<reference evidence="4" key="1">
    <citation type="submission" date="2023-07" db="EMBL/GenBank/DDBJ databases">
        <title>A chromosome-level genome assembly of Lolium multiflorum.</title>
        <authorList>
            <person name="Chen Y."/>
            <person name="Copetti D."/>
            <person name="Kolliker R."/>
            <person name="Studer B."/>
        </authorList>
    </citation>
    <scope>NUCLEOTIDE SEQUENCE</scope>
    <source>
        <strain evidence="4">02402/16</strain>
        <tissue evidence="4">Leaf</tissue>
    </source>
</reference>
<dbReference type="GO" id="GO:0004672">
    <property type="term" value="F:protein kinase activity"/>
    <property type="evidence" value="ECO:0007669"/>
    <property type="project" value="InterPro"/>
</dbReference>
<dbReference type="GO" id="GO:0005524">
    <property type="term" value="F:ATP binding"/>
    <property type="evidence" value="ECO:0007669"/>
    <property type="project" value="UniProtKB-KW"/>
</dbReference>
<dbReference type="PANTHER" id="PTHR27001:SF118">
    <property type="entry name" value="OS01G0253100 PROTEIN"/>
    <property type="match status" value="1"/>
</dbReference>
<dbReference type="GO" id="GO:0005886">
    <property type="term" value="C:plasma membrane"/>
    <property type="evidence" value="ECO:0007669"/>
    <property type="project" value="TreeGrafter"/>
</dbReference>
<proteinExistence type="predicted"/>
<keyword evidence="2" id="KW-0067">ATP-binding</keyword>
<dbReference type="EMBL" id="JAUUTY010000003">
    <property type="protein sequence ID" value="KAK1668575.1"/>
    <property type="molecule type" value="Genomic_DNA"/>
</dbReference>
<evidence type="ECO:0000313" key="4">
    <source>
        <dbReference type="EMBL" id="KAK1668575.1"/>
    </source>
</evidence>
<feature type="domain" description="Protein kinase" evidence="3">
    <location>
        <begin position="1"/>
        <end position="99"/>
    </location>
</feature>
<dbReference type="InterPro" id="IPR000719">
    <property type="entry name" value="Prot_kinase_dom"/>
</dbReference>